<dbReference type="Proteomes" id="UP000251047">
    <property type="component" value="Unassembled WGS sequence"/>
</dbReference>
<dbReference type="Pfam" id="PF00271">
    <property type="entry name" value="Helicase_C"/>
    <property type="match status" value="1"/>
</dbReference>
<dbReference type="InterPro" id="IPR018973">
    <property type="entry name" value="MZB"/>
</dbReference>
<evidence type="ECO:0000313" key="7">
    <source>
        <dbReference type="Proteomes" id="UP000251047"/>
    </source>
</evidence>
<dbReference type="InterPro" id="IPR027417">
    <property type="entry name" value="P-loop_NTPase"/>
</dbReference>
<dbReference type="GO" id="GO:0043138">
    <property type="term" value="F:3'-5' DNA helicase activity"/>
    <property type="evidence" value="ECO:0007669"/>
    <property type="project" value="TreeGrafter"/>
</dbReference>
<proteinExistence type="predicted"/>
<feature type="compositionally biased region" description="Low complexity" evidence="3">
    <location>
        <begin position="2017"/>
        <end position="2049"/>
    </location>
</feature>
<reference evidence="6 7" key="1">
    <citation type="journal article" date="2018" name="Syst. Appl. Microbiol.">
        <title>Corynebacterium heidelbergense sp. nov., isolated from the preen glands of Egyptian geese (Alopochen aegyptiacus).</title>
        <authorList>
            <person name="Braun M.S."/>
            <person name="Wang E."/>
            <person name="Zimmermann S."/>
            <person name="Wink M."/>
        </authorList>
    </citation>
    <scope>NUCLEOTIDE SEQUENCE [LARGE SCALE GENOMIC DNA]</scope>
    <source>
        <strain evidence="6 7">DSM 104638</strain>
    </source>
</reference>
<dbReference type="GO" id="GO:0003676">
    <property type="term" value="F:nucleic acid binding"/>
    <property type="evidence" value="ECO:0007669"/>
    <property type="project" value="InterPro"/>
</dbReference>
<keyword evidence="2" id="KW-0067">ATP-binding</keyword>
<evidence type="ECO:0000256" key="1">
    <source>
        <dbReference type="ARBA" id="ARBA00022741"/>
    </source>
</evidence>
<dbReference type="InterPro" id="IPR011545">
    <property type="entry name" value="DEAD/DEAH_box_helicase_dom"/>
</dbReference>
<gene>
    <name evidence="6" type="ORF">CWC39_06485</name>
</gene>
<feature type="domain" description="Helicase C-terminal" evidence="5">
    <location>
        <begin position="996"/>
        <end position="1161"/>
    </location>
</feature>
<dbReference type="SUPFAM" id="SSF52540">
    <property type="entry name" value="P-loop containing nucleoside triphosphate hydrolases"/>
    <property type="match status" value="2"/>
</dbReference>
<dbReference type="InterPro" id="IPR001650">
    <property type="entry name" value="Helicase_C-like"/>
</dbReference>
<protein>
    <recommendedName>
        <fullName evidence="8">DEAD/DEAH box helicase</fullName>
    </recommendedName>
</protein>
<dbReference type="EMBL" id="PHQP01000044">
    <property type="protein sequence ID" value="RAV33818.1"/>
    <property type="molecule type" value="Genomic_DNA"/>
</dbReference>
<dbReference type="RefSeq" id="WP_112769693.1">
    <property type="nucleotide sequence ID" value="NZ_CP063191.1"/>
</dbReference>
<dbReference type="Pfam" id="PF09369">
    <property type="entry name" value="MZB"/>
    <property type="match status" value="1"/>
</dbReference>
<dbReference type="PROSITE" id="PS51194">
    <property type="entry name" value="HELICASE_CTER"/>
    <property type="match status" value="1"/>
</dbReference>
<keyword evidence="1" id="KW-0547">Nucleotide-binding</keyword>
<evidence type="ECO:0000256" key="2">
    <source>
        <dbReference type="ARBA" id="ARBA00022840"/>
    </source>
</evidence>
<evidence type="ECO:0000259" key="5">
    <source>
        <dbReference type="PROSITE" id="PS51194"/>
    </source>
</evidence>
<dbReference type="PROSITE" id="PS51192">
    <property type="entry name" value="HELICASE_ATP_BIND_1"/>
    <property type="match status" value="1"/>
</dbReference>
<feature type="region of interest" description="Disordered" evidence="3">
    <location>
        <begin position="2017"/>
        <end position="2063"/>
    </location>
</feature>
<dbReference type="GO" id="GO:0005524">
    <property type="term" value="F:ATP binding"/>
    <property type="evidence" value="ECO:0007669"/>
    <property type="project" value="UniProtKB-KW"/>
</dbReference>
<dbReference type="PANTHER" id="PTHR47957">
    <property type="entry name" value="ATP-DEPENDENT HELICASE HRQ1"/>
    <property type="match status" value="1"/>
</dbReference>
<dbReference type="GO" id="GO:0006289">
    <property type="term" value="P:nucleotide-excision repair"/>
    <property type="evidence" value="ECO:0007669"/>
    <property type="project" value="TreeGrafter"/>
</dbReference>
<dbReference type="SMART" id="SM00487">
    <property type="entry name" value="DEXDc"/>
    <property type="match status" value="1"/>
</dbReference>
<feature type="region of interest" description="Disordered" evidence="3">
    <location>
        <begin position="893"/>
        <end position="916"/>
    </location>
</feature>
<dbReference type="SMART" id="SM00490">
    <property type="entry name" value="HELICc"/>
    <property type="match status" value="1"/>
</dbReference>
<dbReference type="PANTHER" id="PTHR47957:SF3">
    <property type="entry name" value="ATP-DEPENDENT HELICASE HRQ1"/>
    <property type="match status" value="1"/>
</dbReference>
<dbReference type="Pfam" id="PF00270">
    <property type="entry name" value="DEAD"/>
    <property type="match status" value="1"/>
</dbReference>
<dbReference type="Gene3D" id="3.40.50.300">
    <property type="entry name" value="P-loop containing nucleotide triphosphate hydrolases"/>
    <property type="match status" value="2"/>
</dbReference>
<name>A0A364VB41_9CORY</name>
<evidence type="ECO:0000256" key="3">
    <source>
        <dbReference type="SAM" id="MobiDB-lite"/>
    </source>
</evidence>
<dbReference type="InterPro" id="IPR014001">
    <property type="entry name" value="Helicase_ATP-bd"/>
</dbReference>
<evidence type="ECO:0008006" key="8">
    <source>
        <dbReference type="Google" id="ProtNLM"/>
    </source>
</evidence>
<dbReference type="OrthoDB" id="3197455at2"/>
<organism evidence="6 7">
    <name type="scientific">Corynebacterium heidelbergense</name>
    <dbReference type="NCBI Taxonomy" id="2055947"/>
    <lineage>
        <taxon>Bacteria</taxon>
        <taxon>Bacillati</taxon>
        <taxon>Actinomycetota</taxon>
        <taxon>Actinomycetes</taxon>
        <taxon>Mycobacteriales</taxon>
        <taxon>Corynebacteriaceae</taxon>
        <taxon>Corynebacterium</taxon>
    </lineage>
</organism>
<comment type="caution">
    <text evidence="6">The sequence shown here is derived from an EMBL/GenBank/DDBJ whole genome shotgun (WGS) entry which is preliminary data.</text>
</comment>
<sequence>MSNLIPTHASQHVLNGLSEYLATSFSLAEQSTANSLKAFLTDPDTGMFHGPYVRTRLPYEPATNWEGSLPWLPDNFIPYRHQAEAFRRLASQINGQPRTPQPTLVVTGTGSGKTESFLYPILNHCLSTPGNGIKALILYPMNALANDQAARLADLITTDPRLKNIRAGLYTGEATKTPRRTVTGDGLITDRETIRKAPPEILLTNYKMLDQLLLRGADQPLWEASATTLQYVALDEFHTYDGAQGTDVALLLRRMGMKLKSLQPAGFLNDAESARPLGRITPVATSATLGDNTGEPAEMLRFAHTIFGEELSADAVVRETTLSYPRWQEMITEFVGGGAGAAPTRSGVPSVSEIQEINRNIARLAGDRVGEWAGESAGDRVGEQTDFAEIVHREFCESVFRCAHDLNSAVLAAAHSELFRRILEHTTRPVALMERAGDSTPDVVGEAEEDALTRNVFPTEDLRQVGDGAGEFLAHALTELAYLRAEFGKRHGWHGKKFPGVETHLWVREVSRIDRRVELDATGPEMFRWSDDGATSGTWLPACFCRNCGRSGWMAAAQPADEFLETTPRKIRRLGVNRPTCRRPLIDASSEAKTQHARGNDEGTALQWLNLPNATLSPTTPSEGELDTGGIVPVLTYAGEDAEALAEKDVCPSCGEPDAIRYLGSSVATLLSVAVSNLFGMDDLASDEKKSLVFVDSVQDAAHRAGFMQSRARTFAFRTRTAAVVTDRGAGTVSLAELPQLLIDSADRSADRDRARFELLPPWVTENPAFRPFWDPTATPRARAASQQMLHAVLALDVALEFGDRADLARSLVSTGTLSVGVDVPTETLRRVTSRSDMLPLGDSERLVAWARGIVEYMRLTGGVYTPLLKGYIEHDGNTFLLNRRESGQRGIPTFPLGGAPRFPRQGKPLSRAGREESTLPIASSRGWFARWTAKQLGISVSEAARCCGDLFDQLAEEGVVRAHSTASNATMYSLDPATILVGPEADHHILECSVCHRRFGVNAGGREILAGTPCHSIGCEGSFQPVKNADNYYRQLYSSRDVRTVISREHTSLLPTKDRLRVEEQFKASGGDQAPDGPNVLVATPTLEMGIDIGDLSTVMLASLPNSVASYVQRVGRAGRLSGNSLVIAVIRGRGKALARLERPLETIAGTVQPPAAFLSAREILQRQFIAYLLDTMDLEAAGVRGHKATSVFDGSGETSVIDALVGRIKNGIERQLAEFISSLALPAGAPVIGELREWADTELTAVLEQKRQEWLGGRALLRQRRQALLEAREELVQRERTGSGDDETMERLRATKSALKFVRTQLDEQYDNEPWISALERCGLLPNFTLLDDAVEFHVSVSRSGTDGEVETTTREYSRGIASGLFEMAPGATFYVQGIAARVDSVELGPNNANIQQWRLCPRCSYSQIEQVDSQVRSCPRCNDAGFADTSQVLNVVEMSKVYASVDYARSAITDATDDRASQRFERTVSMIVPPGGYGRGWYLENTGFGVQYLPKVELRWLNLGRPVGGGRHTLCGEEIEAPQFRMCRQCGHLDSRAGKNDWRDHKPWCPKRRRGEEEDAILLALGRRMSTQGVLMHLPPEIAAADNNAMPSLIAALRMGFKLALGGNPNHLDVTSVFDSSAKGVSQKLLLHDSIPGGTGYLEQFQSPLDIRVLLMKVYEQLVNCGCRNDQRAACPDCLLPYTYEGEADKTSRETALGALTKILLDEPHPEGGAAVDVGDSADLGLWTNKITEEEPEASARSKLESRFLEQLRADLKHWEATVVEKTVGNNARWTITFPKSKIQWVMEEQKDFGFTRPDFYFSTSGAAVDDIALYLDGAEFHASATHYSVAEDMTKRRRLARRSILPWSMTMHDLDLRYNAAQGIFADTPPWFVSGIRAHLNTVLSLQDDVHSLLLQDPMTQLLEILREPLKPWKNLGAAAVAHAQISTDLNARATQQPRPGGEPRFRTGTLSPRIDFINRGQHSHLSLIVVDREPDQAEWNRFLTLGNLVFLADLDSDIDVLDIPEPQLVGAAAGQAATDNTAADEAASSSATRPTPAAGSPTPAFDAQVPEAPDANKPVLSPAWHSAVEEWGEDEGEGYEALVYLAQHGVSAPTDIGEEMLGNLTVARWIRETDTGTTRVALVEELFALSGAEHNKTKHDETEHDGAERDQGWVLVEASAVLGQSGNGVPEEFTRLMD</sequence>
<dbReference type="GO" id="GO:0036297">
    <property type="term" value="P:interstrand cross-link repair"/>
    <property type="evidence" value="ECO:0007669"/>
    <property type="project" value="TreeGrafter"/>
</dbReference>
<evidence type="ECO:0000313" key="6">
    <source>
        <dbReference type="EMBL" id="RAV33818.1"/>
    </source>
</evidence>
<feature type="domain" description="Helicase ATP-binding" evidence="4">
    <location>
        <begin position="94"/>
        <end position="307"/>
    </location>
</feature>
<accession>A0A364VB41</accession>
<evidence type="ECO:0000259" key="4">
    <source>
        <dbReference type="PROSITE" id="PS51192"/>
    </source>
</evidence>